<gene>
    <name evidence="1" type="ORF">SEPMUDRAFT_133587</name>
</gene>
<protein>
    <submittedName>
        <fullName evidence="1">Uncharacterized protein</fullName>
    </submittedName>
</protein>
<name>M3BY54_SPHMS</name>
<evidence type="ECO:0000313" key="1">
    <source>
        <dbReference type="EMBL" id="EMF12996.1"/>
    </source>
</evidence>
<accession>M3BY54</accession>
<dbReference type="GeneID" id="27899707"/>
<dbReference type="HOGENOM" id="CLU_945135_0_0_1"/>
<keyword evidence="2" id="KW-1185">Reference proteome</keyword>
<feature type="non-terminal residue" evidence="1">
    <location>
        <position position="295"/>
    </location>
</feature>
<dbReference type="EMBL" id="KB456264">
    <property type="protein sequence ID" value="EMF12996.1"/>
    <property type="molecule type" value="Genomic_DNA"/>
</dbReference>
<proteinExistence type="predicted"/>
<reference evidence="1 2" key="1">
    <citation type="journal article" date="2012" name="PLoS Pathog.">
        <title>Diverse lifestyles and strategies of plant pathogenesis encoded in the genomes of eighteen Dothideomycetes fungi.</title>
        <authorList>
            <person name="Ohm R.A."/>
            <person name="Feau N."/>
            <person name="Henrissat B."/>
            <person name="Schoch C.L."/>
            <person name="Horwitz B.A."/>
            <person name="Barry K.W."/>
            <person name="Condon B.J."/>
            <person name="Copeland A.C."/>
            <person name="Dhillon B."/>
            <person name="Glaser F."/>
            <person name="Hesse C.N."/>
            <person name="Kosti I."/>
            <person name="LaButti K."/>
            <person name="Lindquist E.A."/>
            <person name="Lucas S."/>
            <person name="Salamov A.A."/>
            <person name="Bradshaw R.E."/>
            <person name="Ciuffetti L."/>
            <person name="Hamelin R.C."/>
            <person name="Kema G.H.J."/>
            <person name="Lawrence C."/>
            <person name="Scott J.A."/>
            <person name="Spatafora J.W."/>
            <person name="Turgeon B.G."/>
            <person name="de Wit P.J.G.M."/>
            <person name="Zhong S."/>
            <person name="Goodwin S.B."/>
            <person name="Grigoriev I.V."/>
        </authorList>
    </citation>
    <scope>NUCLEOTIDE SEQUENCE [LARGE SCALE GENOMIC DNA]</scope>
    <source>
        <strain evidence="1 2">SO2202</strain>
    </source>
</reference>
<organism evidence="1 2">
    <name type="scientific">Sphaerulina musiva (strain SO2202)</name>
    <name type="common">Poplar stem canker fungus</name>
    <name type="synonym">Septoria musiva</name>
    <dbReference type="NCBI Taxonomy" id="692275"/>
    <lineage>
        <taxon>Eukaryota</taxon>
        <taxon>Fungi</taxon>
        <taxon>Dikarya</taxon>
        <taxon>Ascomycota</taxon>
        <taxon>Pezizomycotina</taxon>
        <taxon>Dothideomycetes</taxon>
        <taxon>Dothideomycetidae</taxon>
        <taxon>Mycosphaerellales</taxon>
        <taxon>Mycosphaerellaceae</taxon>
        <taxon>Sphaerulina</taxon>
    </lineage>
</organism>
<dbReference type="Proteomes" id="UP000016931">
    <property type="component" value="Unassembled WGS sequence"/>
</dbReference>
<evidence type="ECO:0000313" key="2">
    <source>
        <dbReference type="Proteomes" id="UP000016931"/>
    </source>
</evidence>
<sequence>MSSMIKHCSSSTSSGAIYSTLPTPIAARTVADKRKTKKPSAPFELSTKVCQYNVPVTKVPDSCTYLALVPCSETKAIKKASGIRSFDKVTLEASGTRPLSFTPVTYVNCPGRPPAIVSSSSTVVLTKPTEYVNPPVTGLPRVNSSASTADGKTVTTILKHSSSTEPITLETTMTLPGPSVSLTLPTSTTTAGLVTTTSSAAATTSIPMTTTVSAQSTVSLASLVARDSSEHDVSDRNAADAMTAVAQRDAVKDKCKWSYSGAIDNYDITMTGAEEVPCATAALWSSKGYPNPMNP</sequence>
<dbReference type="RefSeq" id="XP_016761117.1">
    <property type="nucleotide sequence ID" value="XM_016902570.1"/>
</dbReference>
<dbReference type="AlphaFoldDB" id="M3BY54"/>